<keyword evidence="3" id="KW-1185">Reference proteome</keyword>
<feature type="region of interest" description="Disordered" evidence="1">
    <location>
        <begin position="96"/>
        <end position="198"/>
    </location>
</feature>
<dbReference type="EMBL" id="JACAGB010000004">
    <property type="protein sequence ID" value="KAF6366403.1"/>
    <property type="molecule type" value="Genomic_DNA"/>
</dbReference>
<organism evidence="2 3">
    <name type="scientific">Pipistrellus kuhlii</name>
    <name type="common">Kuhl's pipistrelle</name>
    <dbReference type="NCBI Taxonomy" id="59472"/>
    <lineage>
        <taxon>Eukaryota</taxon>
        <taxon>Metazoa</taxon>
        <taxon>Chordata</taxon>
        <taxon>Craniata</taxon>
        <taxon>Vertebrata</taxon>
        <taxon>Euteleostomi</taxon>
        <taxon>Mammalia</taxon>
        <taxon>Eutheria</taxon>
        <taxon>Laurasiatheria</taxon>
        <taxon>Chiroptera</taxon>
        <taxon>Yangochiroptera</taxon>
        <taxon>Vespertilionidae</taxon>
        <taxon>Pipistrellus</taxon>
    </lineage>
</organism>
<dbReference type="Proteomes" id="UP000558488">
    <property type="component" value="Unassembled WGS sequence"/>
</dbReference>
<evidence type="ECO:0000313" key="3">
    <source>
        <dbReference type="Proteomes" id="UP000558488"/>
    </source>
</evidence>
<proteinExistence type="predicted"/>
<dbReference type="AlphaFoldDB" id="A0A7J7YWK0"/>
<accession>A0A7J7YWK0</accession>
<evidence type="ECO:0000256" key="1">
    <source>
        <dbReference type="SAM" id="MobiDB-lite"/>
    </source>
</evidence>
<comment type="caution">
    <text evidence="2">The sequence shown here is derived from an EMBL/GenBank/DDBJ whole genome shotgun (WGS) entry which is preliminary data.</text>
</comment>
<feature type="region of interest" description="Disordered" evidence="1">
    <location>
        <begin position="25"/>
        <end position="77"/>
    </location>
</feature>
<feature type="compositionally biased region" description="Basic and acidic residues" evidence="1">
    <location>
        <begin position="25"/>
        <end position="38"/>
    </location>
</feature>
<name>A0A7J7YWK0_PIPKU</name>
<feature type="compositionally biased region" description="Low complexity" evidence="1">
    <location>
        <begin position="155"/>
        <end position="169"/>
    </location>
</feature>
<reference evidence="2 3" key="1">
    <citation type="journal article" date="2020" name="Nature">
        <title>Six reference-quality genomes reveal evolution of bat adaptations.</title>
        <authorList>
            <person name="Jebb D."/>
            <person name="Huang Z."/>
            <person name="Pippel M."/>
            <person name="Hughes G.M."/>
            <person name="Lavrichenko K."/>
            <person name="Devanna P."/>
            <person name="Winkler S."/>
            <person name="Jermiin L.S."/>
            <person name="Skirmuntt E.C."/>
            <person name="Katzourakis A."/>
            <person name="Burkitt-Gray L."/>
            <person name="Ray D.A."/>
            <person name="Sullivan K.A.M."/>
            <person name="Roscito J.G."/>
            <person name="Kirilenko B.M."/>
            <person name="Davalos L.M."/>
            <person name="Corthals A.P."/>
            <person name="Power M.L."/>
            <person name="Jones G."/>
            <person name="Ransome R.D."/>
            <person name="Dechmann D.K.N."/>
            <person name="Locatelli A.G."/>
            <person name="Puechmaille S.J."/>
            <person name="Fedrigo O."/>
            <person name="Jarvis E.D."/>
            <person name="Hiller M."/>
            <person name="Vernes S.C."/>
            <person name="Myers E.W."/>
            <person name="Teeling E.C."/>
        </authorList>
    </citation>
    <scope>NUCLEOTIDE SEQUENCE [LARGE SCALE GENOMIC DNA]</scope>
    <source>
        <strain evidence="2">MPipKuh1</strain>
        <tissue evidence="2">Flight muscle</tissue>
    </source>
</reference>
<gene>
    <name evidence="2" type="ORF">mPipKuh1_009822</name>
</gene>
<protein>
    <submittedName>
        <fullName evidence="2">Uncharacterized protein</fullName>
    </submittedName>
</protein>
<evidence type="ECO:0000313" key="2">
    <source>
        <dbReference type="EMBL" id="KAF6366403.1"/>
    </source>
</evidence>
<sequence length="209" mass="22572">MPSAHGRGGCGLPRARCQASWAAWRERRPRTALEKEPEAAQLGPREGAPAGPSGCRVRLNQARPCPPGPSPLDGDRRLEVKRLEMFLRSTPKEIKENFDVGPKSPFTLRFLPKRTPEARWLSPLPGPWPGETRASVQAERRDVLPRAPHAPRPPAGASRAPRPPLSAGAEPQQLPASHTPAPALQEVHGCKPCPSGRVSLGARHCLGIS</sequence>